<evidence type="ECO:0000256" key="1">
    <source>
        <dbReference type="ARBA" id="ARBA00012513"/>
    </source>
</evidence>
<feature type="transmembrane region" description="Helical" evidence="9">
    <location>
        <begin position="414"/>
        <end position="438"/>
    </location>
</feature>
<keyword evidence="6 7" id="KW-0067">ATP-binding</keyword>
<dbReference type="Gene3D" id="3.30.200.20">
    <property type="entry name" value="Phosphorylase Kinase, domain 1"/>
    <property type="match status" value="1"/>
</dbReference>
<keyword evidence="5 11" id="KW-0418">Kinase</keyword>
<evidence type="ECO:0000256" key="4">
    <source>
        <dbReference type="ARBA" id="ARBA00022741"/>
    </source>
</evidence>
<feature type="region of interest" description="Disordered" evidence="8">
    <location>
        <begin position="498"/>
        <end position="527"/>
    </location>
</feature>
<evidence type="ECO:0000256" key="5">
    <source>
        <dbReference type="ARBA" id="ARBA00022777"/>
    </source>
</evidence>
<dbReference type="PANTHER" id="PTHR43289">
    <property type="entry name" value="MITOGEN-ACTIVATED PROTEIN KINASE KINASE KINASE 20-RELATED"/>
    <property type="match status" value="1"/>
</dbReference>
<dbReference type="PROSITE" id="PS00108">
    <property type="entry name" value="PROTEIN_KINASE_ST"/>
    <property type="match status" value="1"/>
</dbReference>
<keyword evidence="9" id="KW-1133">Transmembrane helix</keyword>
<evidence type="ECO:0000313" key="12">
    <source>
        <dbReference type="Proteomes" id="UP000198976"/>
    </source>
</evidence>
<evidence type="ECO:0000256" key="9">
    <source>
        <dbReference type="SAM" id="Phobius"/>
    </source>
</evidence>
<keyword evidence="9" id="KW-0812">Transmembrane</keyword>
<evidence type="ECO:0000256" key="6">
    <source>
        <dbReference type="ARBA" id="ARBA00022840"/>
    </source>
</evidence>
<dbReference type="EMBL" id="LT629792">
    <property type="protein sequence ID" value="SDT86303.1"/>
    <property type="molecule type" value="Genomic_DNA"/>
</dbReference>
<evidence type="ECO:0000256" key="7">
    <source>
        <dbReference type="PROSITE-ProRule" id="PRU10141"/>
    </source>
</evidence>
<dbReference type="CDD" id="cd14014">
    <property type="entry name" value="STKc_PknB_like"/>
    <property type="match status" value="1"/>
</dbReference>
<dbReference type="SMART" id="SM00220">
    <property type="entry name" value="S_TKc"/>
    <property type="match status" value="1"/>
</dbReference>
<dbReference type="EC" id="2.7.11.1" evidence="1"/>
<dbReference type="InterPro" id="IPR011009">
    <property type="entry name" value="Kinase-like_dom_sf"/>
</dbReference>
<gene>
    <name evidence="11" type="ORF">SAMN04489714_0288</name>
</gene>
<organism evidence="11 12">
    <name type="scientific">Schaalia radingae</name>
    <dbReference type="NCBI Taxonomy" id="131110"/>
    <lineage>
        <taxon>Bacteria</taxon>
        <taxon>Bacillati</taxon>
        <taxon>Actinomycetota</taxon>
        <taxon>Actinomycetes</taxon>
        <taxon>Actinomycetales</taxon>
        <taxon>Actinomycetaceae</taxon>
        <taxon>Schaalia</taxon>
    </lineage>
</organism>
<keyword evidence="9" id="KW-0472">Membrane</keyword>
<feature type="compositionally biased region" description="Pro residues" evidence="8">
    <location>
        <begin position="451"/>
        <end position="478"/>
    </location>
</feature>
<evidence type="ECO:0000256" key="3">
    <source>
        <dbReference type="ARBA" id="ARBA00022679"/>
    </source>
</evidence>
<keyword evidence="4 7" id="KW-0547">Nucleotide-binding</keyword>
<feature type="region of interest" description="Disordered" evidence="8">
    <location>
        <begin position="449"/>
        <end position="484"/>
    </location>
</feature>
<dbReference type="InterPro" id="IPR000719">
    <property type="entry name" value="Prot_kinase_dom"/>
</dbReference>
<feature type="domain" description="Protein kinase" evidence="10">
    <location>
        <begin position="14"/>
        <end position="271"/>
    </location>
</feature>
<dbReference type="SUPFAM" id="SSF56112">
    <property type="entry name" value="Protein kinase-like (PK-like)"/>
    <property type="match status" value="1"/>
</dbReference>
<proteinExistence type="predicted"/>
<dbReference type="Pfam" id="PF00069">
    <property type="entry name" value="Pkinase"/>
    <property type="match status" value="1"/>
</dbReference>
<dbReference type="PROSITE" id="PS00107">
    <property type="entry name" value="PROTEIN_KINASE_ATP"/>
    <property type="match status" value="1"/>
</dbReference>
<dbReference type="Proteomes" id="UP000198976">
    <property type="component" value="Chromosome I"/>
</dbReference>
<protein>
    <recommendedName>
        <fullName evidence="1">non-specific serine/threonine protein kinase</fullName>
        <ecNumber evidence="1">2.7.11.1</ecNumber>
    </recommendedName>
</protein>
<evidence type="ECO:0000256" key="8">
    <source>
        <dbReference type="SAM" id="MobiDB-lite"/>
    </source>
</evidence>
<dbReference type="PROSITE" id="PS50011">
    <property type="entry name" value="PROTEIN_KINASE_DOM"/>
    <property type="match status" value="1"/>
</dbReference>
<dbReference type="GO" id="GO:0004674">
    <property type="term" value="F:protein serine/threonine kinase activity"/>
    <property type="evidence" value="ECO:0007669"/>
    <property type="project" value="UniProtKB-KW"/>
</dbReference>
<dbReference type="InterPro" id="IPR008271">
    <property type="entry name" value="Ser/Thr_kinase_AS"/>
</dbReference>
<keyword evidence="3" id="KW-0808">Transferase</keyword>
<dbReference type="InterPro" id="IPR017441">
    <property type="entry name" value="Protein_kinase_ATP_BS"/>
</dbReference>
<feature type="binding site" evidence="7">
    <location>
        <position position="43"/>
    </location>
    <ligand>
        <name>ATP</name>
        <dbReference type="ChEBI" id="CHEBI:30616"/>
    </ligand>
</feature>
<feature type="compositionally biased region" description="Low complexity" evidence="8">
    <location>
        <begin position="500"/>
        <end position="524"/>
    </location>
</feature>
<reference evidence="11 12" key="1">
    <citation type="submission" date="2016-10" db="EMBL/GenBank/DDBJ databases">
        <authorList>
            <person name="Varghese N."/>
            <person name="Submissions S."/>
        </authorList>
    </citation>
    <scope>NUCLEOTIDE SEQUENCE [LARGE SCALE GENOMIC DNA]</scope>
    <source>
        <strain evidence="11 12">DSM 9169</strain>
    </source>
</reference>
<evidence type="ECO:0000256" key="2">
    <source>
        <dbReference type="ARBA" id="ARBA00022527"/>
    </source>
</evidence>
<evidence type="ECO:0000259" key="10">
    <source>
        <dbReference type="PROSITE" id="PS50011"/>
    </source>
</evidence>
<sequence>MTSQNNQGPQLEGYTFRRALGHGGFADVYLYQQHVPSRDVAVKVARNHEGTDADEAVIREADAMAATSAHPSIPSLYDVGTTAQGDSYLIMEYCPVTNVLQQVRSQPMSVRRALDVMIQLCGAAEMVHRAGYVHRDIKPSNVMMNAYGHPMLTDFGVAAKLGAPASHSADGFSVLWAPPEQQVSGTPAHPSMDIWALATTAWTFLTGRSPFEDPVGDNSAVAVAGRVQEGRIGSLNRSDVPQVLEAALRQALSVDPRQRPASAAELGRQFQRAQEVMHQPMTRMELHSAGPHDDLTAVQDTSIDSDQTRVRAIRTIDPSMSGADNRRATTSVEGRTTDGGWSTVVPGGHTAGTARGDARDDASEQAASGSFVFADSQSYAVEPDQWVSEEDRLAQIERENAAFSSDTARPARRLSLPVIIVIACVCVLACAGLVVALLTGGGGTISWNGPSPAPGPINNPTPAPPAPVDPIGQTPPSPTSVSGVVDGDVIHWSWRHHMSADSSGQSGAQDDAGQQDSAMQSDSGGQSGDEQVIEFFYVMSGPENLNQSGKTQVQSLDTHALSGENCLEVTAAIRGGRQSDSAKACVDVP</sequence>
<keyword evidence="2 11" id="KW-0723">Serine/threonine-protein kinase</keyword>
<dbReference type="Gene3D" id="1.10.510.10">
    <property type="entry name" value="Transferase(Phosphotransferase) domain 1"/>
    <property type="match status" value="1"/>
</dbReference>
<evidence type="ECO:0000313" key="11">
    <source>
        <dbReference type="EMBL" id="SDT86303.1"/>
    </source>
</evidence>
<dbReference type="RefSeq" id="WP_092648202.1">
    <property type="nucleotide sequence ID" value="NZ_LT629792.1"/>
</dbReference>
<dbReference type="PANTHER" id="PTHR43289:SF6">
    <property type="entry name" value="SERINE_THREONINE-PROTEIN KINASE NEKL-3"/>
    <property type="match status" value="1"/>
</dbReference>
<accession>A0ABY0V5G9</accession>
<keyword evidence="12" id="KW-1185">Reference proteome</keyword>
<feature type="region of interest" description="Disordered" evidence="8">
    <location>
        <begin position="319"/>
        <end position="367"/>
    </location>
</feature>
<name>A0ABY0V5G9_9ACTO</name>